<reference evidence="6" key="3">
    <citation type="submission" date="2025-09" db="UniProtKB">
        <authorList>
            <consortium name="Ensembl"/>
        </authorList>
    </citation>
    <scope>IDENTIFICATION</scope>
</reference>
<dbReference type="PROSITE" id="PS50297">
    <property type="entry name" value="ANK_REP_REGION"/>
    <property type="match status" value="5"/>
</dbReference>
<dbReference type="GO" id="GO:0046330">
    <property type="term" value="P:positive regulation of JNK cascade"/>
    <property type="evidence" value="ECO:0007669"/>
    <property type="project" value="Ensembl"/>
</dbReference>
<protein>
    <submittedName>
        <fullName evidence="6">Ankyrin repeat domain 6b</fullName>
    </submittedName>
</protein>
<dbReference type="InterPro" id="IPR002110">
    <property type="entry name" value="Ankyrin_rpt"/>
</dbReference>
<evidence type="ECO:0000256" key="1">
    <source>
        <dbReference type="ARBA" id="ARBA00022737"/>
    </source>
</evidence>
<accession>A0A667YW37</accession>
<keyword evidence="4" id="KW-0175">Coiled coil</keyword>
<evidence type="ECO:0000256" key="3">
    <source>
        <dbReference type="PROSITE-ProRule" id="PRU00023"/>
    </source>
</evidence>
<dbReference type="PROSITE" id="PS50088">
    <property type="entry name" value="ANK_REPEAT"/>
    <property type="match status" value="6"/>
</dbReference>
<feature type="repeat" description="ANK" evidence="3">
    <location>
        <begin position="142"/>
        <end position="174"/>
    </location>
</feature>
<feature type="compositionally biased region" description="Basic residues" evidence="5">
    <location>
        <begin position="604"/>
        <end position="619"/>
    </location>
</feature>
<feature type="region of interest" description="Disordered" evidence="5">
    <location>
        <begin position="570"/>
        <end position="643"/>
    </location>
</feature>
<dbReference type="SMART" id="SM00248">
    <property type="entry name" value="ANK"/>
    <property type="match status" value="8"/>
</dbReference>
<dbReference type="Ensembl" id="ENSMMDT00005032792.1">
    <property type="protein sequence ID" value="ENSMMDP00005032072.1"/>
    <property type="gene ID" value="ENSMMDG00005015132.1"/>
</dbReference>
<dbReference type="GO" id="GO:0007507">
    <property type="term" value="P:heart development"/>
    <property type="evidence" value="ECO:0007669"/>
    <property type="project" value="Ensembl"/>
</dbReference>
<feature type="compositionally biased region" description="Basic and acidic residues" evidence="5">
    <location>
        <begin position="306"/>
        <end position="323"/>
    </location>
</feature>
<dbReference type="FunFam" id="1.25.40.20:FF:000273">
    <property type="entry name" value="Ankyrin repeat domain-containing protein 6"/>
    <property type="match status" value="1"/>
</dbReference>
<dbReference type="GO" id="GO:0030178">
    <property type="term" value="P:negative regulation of Wnt signaling pathway"/>
    <property type="evidence" value="ECO:0007669"/>
    <property type="project" value="Ensembl"/>
</dbReference>
<feature type="repeat" description="ANK" evidence="3">
    <location>
        <begin position="109"/>
        <end position="141"/>
    </location>
</feature>
<feature type="repeat" description="ANK" evidence="3">
    <location>
        <begin position="43"/>
        <end position="75"/>
    </location>
</feature>
<dbReference type="PANTHER" id="PTHR24171">
    <property type="entry name" value="ANKYRIN REPEAT DOMAIN-CONTAINING PROTEIN 39-RELATED"/>
    <property type="match status" value="1"/>
</dbReference>
<reference evidence="6" key="1">
    <citation type="submission" date="2019-06" db="EMBL/GenBank/DDBJ databases">
        <authorList>
            <consortium name="Wellcome Sanger Institute Data Sharing"/>
        </authorList>
    </citation>
    <scope>NUCLEOTIDE SEQUENCE [LARGE SCALE GENOMIC DNA]</scope>
</reference>
<dbReference type="InterPro" id="IPR036770">
    <property type="entry name" value="Ankyrin_rpt-contain_sf"/>
</dbReference>
<feature type="compositionally biased region" description="Polar residues" evidence="5">
    <location>
        <begin position="633"/>
        <end position="643"/>
    </location>
</feature>
<dbReference type="GeneTree" id="ENSGT00940000155887"/>
<evidence type="ECO:0000313" key="7">
    <source>
        <dbReference type="Proteomes" id="UP000472263"/>
    </source>
</evidence>
<feature type="compositionally biased region" description="Basic and acidic residues" evidence="5">
    <location>
        <begin position="283"/>
        <end position="298"/>
    </location>
</feature>
<dbReference type="PRINTS" id="PR01415">
    <property type="entry name" value="ANKYRIN"/>
</dbReference>
<feature type="repeat" description="ANK" evidence="3">
    <location>
        <begin position="175"/>
        <end position="207"/>
    </location>
</feature>
<feature type="region of interest" description="Disordered" evidence="5">
    <location>
        <begin position="270"/>
        <end position="376"/>
    </location>
</feature>
<keyword evidence="7" id="KW-1185">Reference proteome</keyword>
<dbReference type="FunFam" id="1.25.40.20:FF:000370">
    <property type="entry name" value="Ankyrin repeat domain-containing protein 6"/>
    <property type="match status" value="1"/>
</dbReference>
<dbReference type="Pfam" id="PF12796">
    <property type="entry name" value="Ank_2"/>
    <property type="match status" value="3"/>
</dbReference>
<dbReference type="GO" id="GO:0001702">
    <property type="term" value="P:gastrulation with mouth forming second"/>
    <property type="evidence" value="ECO:0007669"/>
    <property type="project" value="Ensembl"/>
</dbReference>
<sequence>MSQQDAAAVLALSERLLIASHKGQADHVVQLINKGAKVAVTKYGRSPLHLAAYKGHIEVVRILLKAGCDLDIQDDGEQTALHRAAVVGNSDVIAALIQEGCALDRQDKDGNTALHEVSWHGFSQSVKLLVKAGANVHAKNKAGNTALHLACQNGHAQSSKVLLLGGSRPDSKNHAGDTCLHVAARYNHVAMIRTLLGAFCSVSEKNLAGDTPLHVAAALNHKKTVRLLLEAGADSRICNNAGQTALDQARDHNNPDVALLLTKAPQVQSFTRGRSVRKRRDKLKAEGRAQSVPRDEMLPSKVHASAADDTHSSDRVACKHMEVTESNTRRGKNRKQKEKPSLSDPLRRREPKHSDASHKRKGKLRGSSPHAPVPPHNYKAYQLYTLYRGKDGKIMQAPLNGCRCEPLINKLENQLEATKEEMKTEIHTVQDLMNNKMGQLDRKNKHQIRALDKITVERVSAERTECLHRIDQRAMQERQEGERRQASMVNELKSWCLSKLQNIEVRFAGDPRGPMLQRSTSVTEGLNEVNAAGLSVLPPVVRPKERSIISTDTRRKNHELLPDMDILEFGASSGRNHRTSSLSPATERRCSSRTDHKEREHGRDRGRHHKRHSQGRTKSRGAAGATGQAGGRTPTQEVCGNQPSDLSFAQERENMHALEVTQYFFEAVSTQMERWYERKIQEARWQADQRAQADRAALMERIAYLEDELRMLRTSRHDDC</sequence>
<name>A0A667YW37_9TELE</name>
<dbReference type="Pfam" id="PF00023">
    <property type="entry name" value="Ank"/>
    <property type="match status" value="1"/>
</dbReference>
<gene>
    <name evidence="6" type="primary">ANKRD6</name>
    <name evidence="6" type="synonym">ankrd6b</name>
</gene>
<keyword evidence="2 3" id="KW-0040">ANK repeat</keyword>
<dbReference type="FunFam" id="1.25.40.20:FF:000293">
    <property type="entry name" value="Ankyrin repeat domain-containing protein 6"/>
    <property type="match status" value="1"/>
</dbReference>
<dbReference type="InParanoid" id="A0A667YW37"/>
<dbReference type="PROSITE" id="PS50096">
    <property type="entry name" value="IQ"/>
    <property type="match status" value="1"/>
</dbReference>
<dbReference type="GO" id="GO:0042074">
    <property type="term" value="P:cell migration involved in gastrulation"/>
    <property type="evidence" value="ECO:0007669"/>
    <property type="project" value="Ensembl"/>
</dbReference>
<feature type="coiled-coil region" evidence="4">
    <location>
        <begin position="408"/>
        <end position="435"/>
    </location>
</feature>
<dbReference type="SUPFAM" id="SSF48403">
    <property type="entry name" value="Ankyrin repeat"/>
    <property type="match status" value="1"/>
</dbReference>
<dbReference type="Gene3D" id="1.25.40.20">
    <property type="entry name" value="Ankyrin repeat-containing domain"/>
    <property type="match status" value="3"/>
</dbReference>
<dbReference type="GO" id="GO:0048264">
    <property type="term" value="P:determination of ventral identity"/>
    <property type="evidence" value="ECO:0007669"/>
    <property type="project" value="Ensembl"/>
</dbReference>
<evidence type="ECO:0000313" key="6">
    <source>
        <dbReference type="Ensembl" id="ENSMMDP00005032072.1"/>
    </source>
</evidence>
<dbReference type="PANTHER" id="PTHR24171:SF9">
    <property type="entry name" value="ANKYRIN REPEAT DOMAIN-CONTAINING PROTEIN 39"/>
    <property type="match status" value="1"/>
</dbReference>
<evidence type="ECO:0000256" key="5">
    <source>
        <dbReference type="SAM" id="MobiDB-lite"/>
    </source>
</evidence>
<feature type="compositionally biased region" description="Basic and acidic residues" evidence="5">
    <location>
        <begin position="586"/>
        <end position="603"/>
    </location>
</feature>
<feature type="compositionally biased region" description="Basic and acidic residues" evidence="5">
    <location>
        <begin position="338"/>
        <end position="357"/>
    </location>
</feature>
<dbReference type="AlphaFoldDB" id="A0A667YW37"/>
<keyword evidence="1" id="KW-0677">Repeat</keyword>
<feature type="repeat" description="ANK" evidence="3">
    <location>
        <begin position="76"/>
        <end position="108"/>
    </location>
</feature>
<evidence type="ECO:0000256" key="2">
    <source>
        <dbReference type="ARBA" id="ARBA00023043"/>
    </source>
</evidence>
<dbReference type="Proteomes" id="UP000472263">
    <property type="component" value="Chromosome 24"/>
</dbReference>
<evidence type="ECO:0000256" key="4">
    <source>
        <dbReference type="SAM" id="Coils"/>
    </source>
</evidence>
<organism evidence="6 7">
    <name type="scientific">Myripristis murdjan</name>
    <name type="common">pinecone soldierfish</name>
    <dbReference type="NCBI Taxonomy" id="586833"/>
    <lineage>
        <taxon>Eukaryota</taxon>
        <taxon>Metazoa</taxon>
        <taxon>Chordata</taxon>
        <taxon>Craniata</taxon>
        <taxon>Vertebrata</taxon>
        <taxon>Euteleostomi</taxon>
        <taxon>Actinopterygii</taxon>
        <taxon>Neopterygii</taxon>
        <taxon>Teleostei</taxon>
        <taxon>Neoteleostei</taxon>
        <taxon>Acanthomorphata</taxon>
        <taxon>Holocentriformes</taxon>
        <taxon>Holocentridae</taxon>
        <taxon>Myripristis</taxon>
    </lineage>
</organism>
<proteinExistence type="predicted"/>
<feature type="repeat" description="ANK" evidence="3">
    <location>
        <begin position="208"/>
        <end position="240"/>
    </location>
</feature>
<reference evidence="6" key="2">
    <citation type="submission" date="2025-08" db="UniProtKB">
        <authorList>
            <consortium name="Ensembl"/>
        </authorList>
    </citation>
    <scope>IDENTIFICATION</scope>
</reference>